<accession>A0A8H4XNW0</accession>
<dbReference type="Proteomes" id="UP000635477">
    <property type="component" value="Unassembled WGS sequence"/>
</dbReference>
<evidence type="ECO:0000313" key="3">
    <source>
        <dbReference type="Proteomes" id="UP000635477"/>
    </source>
</evidence>
<feature type="chain" id="PRO_5034442830" evidence="1">
    <location>
        <begin position="20"/>
        <end position="206"/>
    </location>
</feature>
<name>A0A8H4XNW0_9HYPO</name>
<dbReference type="EMBL" id="JABEYC010000148">
    <property type="protein sequence ID" value="KAF4981844.1"/>
    <property type="molecule type" value="Genomic_DNA"/>
</dbReference>
<reference evidence="2" key="2">
    <citation type="submission" date="2020-05" db="EMBL/GenBank/DDBJ databases">
        <authorList>
            <person name="Kim H.-S."/>
            <person name="Proctor R.H."/>
            <person name="Brown D.W."/>
        </authorList>
    </citation>
    <scope>NUCLEOTIDE SEQUENCE</scope>
    <source>
        <strain evidence="2">NRRL 22465</strain>
    </source>
</reference>
<proteinExistence type="predicted"/>
<keyword evidence="1" id="KW-0732">Signal</keyword>
<gene>
    <name evidence="2" type="ORF">FZEAL_2423</name>
</gene>
<protein>
    <submittedName>
        <fullName evidence="2">Uncharacterized protein</fullName>
    </submittedName>
</protein>
<sequence>MKLPTVSALFLGFANLSFGQLYAAKVVEHIAPKSTKCPAKLKECRTAEQAAPYIARSMYEYGVYSVKEMAAIISLMAFESGDFQYKQNAFPGRPGQGTANMQMAKFNLMYAKQIPGVKGHLEGVDSIDGMSDDELNEILALVKPDKYNFGSGPWFLTTQCDKSVRTKFNDDVDEGFKAYMECVGVEVTDDRLAYFTRAKEAFGLDC</sequence>
<evidence type="ECO:0000256" key="1">
    <source>
        <dbReference type="SAM" id="SignalP"/>
    </source>
</evidence>
<feature type="signal peptide" evidence="1">
    <location>
        <begin position="1"/>
        <end position="19"/>
    </location>
</feature>
<dbReference type="AlphaFoldDB" id="A0A8H4XNW0"/>
<organism evidence="2 3">
    <name type="scientific">Fusarium zealandicum</name>
    <dbReference type="NCBI Taxonomy" id="1053134"/>
    <lineage>
        <taxon>Eukaryota</taxon>
        <taxon>Fungi</taxon>
        <taxon>Dikarya</taxon>
        <taxon>Ascomycota</taxon>
        <taxon>Pezizomycotina</taxon>
        <taxon>Sordariomycetes</taxon>
        <taxon>Hypocreomycetidae</taxon>
        <taxon>Hypocreales</taxon>
        <taxon>Nectriaceae</taxon>
        <taxon>Fusarium</taxon>
        <taxon>Fusarium staphyleae species complex</taxon>
    </lineage>
</organism>
<evidence type="ECO:0000313" key="2">
    <source>
        <dbReference type="EMBL" id="KAF4981844.1"/>
    </source>
</evidence>
<reference evidence="2" key="1">
    <citation type="journal article" date="2020" name="BMC Genomics">
        <title>Correction to: Identification and distribution of gene clusters required for synthesis of sphingolipid metabolism inhibitors in diverse species of the filamentous fungus Fusarium.</title>
        <authorList>
            <person name="Kim H.S."/>
            <person name="Lohmar J.M."/>
            <person name="Busman M."/>
            <person name="Brown D.W."/>
            <person name="Naumann T.A."/>
            <person name="Divon H.H."/>
            <person name="Lysoe E."/>
            <person name="Uhlig S."/>
            <person name="Proctor R.H."/>
        </authorList>
    </citation>
    <scope>NUCLEOTIDE SEQUENCE</scope>
    <source>
        <strain evidence="2">NRRL 22465</strain>
    </source>
</reference>
<dbReference type="OrthoDB" id="2349272at2759"/>
<comment type="caution">
    <text evidence="2">The sequence shown here is derived from an EMBL/GenBank/DDBJ whole genome shotgun (WGS) entry which is preliminary data.</text>
</comment>
<keyword evidence="3" id="KW-1185">Reference proteome</keyword>